<gene>
    <name evidence="2" type="ORF">ES692_00590</name>
</gene>
<sequence>MKKLLLLSTIAIFGISNLINGQNIDFGFKTGLNISNIAGGETDRNNLFVFHIGGFAEFKINEKFSLQPELLYSRQGSEVGNSVKIKLDYLAIPLMAKYYLSKKISLEAGPQISFLVNDKFDFNESSISDADTDASSFDFGLNFGFGYNINSKLSTQVRYNYGITTISENPDIKNSVFQISLGYRL</sequence>
<accession>A0A5C7BD12</accession>
<dbReference type="InterPro" id="IPR011250">
    <property type="entry name" value="OMP/PagP_B-barrel"/>
</dbReference>
<evidence type="ECO:0000313" key="3">
    <source>
        <dbReference type="Proteomes" id="UP000321938"/>
    </source>
</evidence>
<comment type="caution">
    <text evidence="2">The sequence shown here is derived from an EMBL/GenBank/DDBJ whole genome shotgun (WGS) entry which is preliminary data.</text>
</comment>
<evidence type="ECO:0000259" key="1">
    <source>
        <dbReference type="Pfam" id="PF13568"/>
    </source>
</evidence>
<keyword evidence="3" id="KW-1185">Reference proteome</keyword>
<dbReference type="Proteomes" id="UP000321938">
    <property type="component" value="Unassembled WGS sequence"/>
</dbReference>
<feature type="domain" description="Outer membrane protein beta-barrel" evidence="1">
    <location>
        <begin position="22"/>
        <end position="166"/>
    </location>
</feature>
<reference evidence="2 3" key="1">
    <citation type="submission" date="2019-08" db="EMBL/GenBank/DDBJ databases">
        <title>Genome of Psychroserpens burtonensis ACAM 167.</title>
        <authorList>
            <person name="Bowman J.P."/>
        </authorList>
    </citation>
    <scope>NUCLEOTIDE SEQUENCE [LARGE SCALE GENOMIC DNA]</scope>
    <source>
        <strain evidence="2 3">ACAM 167</strain>
    </source>
</reference>
<organism evidence="2 3">
    <name type="scientific">Psychroserpens burtonensis</name>
    <dbReference type="NCBI Taxonomy" id="49278"/>
    <lineage>
        <taxon>Bacteria</taxon>
        <taxon>Pseudomonadati</taxon>
        <taxon>Bacteroidota</taxon>
        <taxon>Flavobacteriia</taxon>
        <taxon>Flavobacteriales</taxon>
        <taxon>Flavobacteriaceae</taxon>
        <taxon>Psychroserpens</taxon>
    </lineage>
</organism>
<dbReference type="Gene3D" id="2.40.160.20">
    <property type="match status" value="1"/>
</dbReference>
<dbReference type="Pfam" id="PF13568">
    <property type="entry name" value="OMP_b-brl_2"/>
    <property type="match status" value="1"/>
</dbReference>
<dbReference type="STRING" id="1123037.GCA_000425305_00653"/>
<evidence type="ECO:0000313" key="2">
    <source>
        <dbReference type="EMBL" id="TXE20321.1"/>
    </source>
</evidence>
<dbReference type="AlphaFoldDB" id="A0A5C7BD12"/>
<proteinExistence type="predicted"/>
<dbReference type="OrthoDB" id="947434at2"/>
<dbReference type="EMBL" id="VOSB01000001">
    <property type="protein sequence ID" value="TXE20321.1"/>
    <property type="molecule type" value="Genomic_DNA"/>
</dbReference>
<dbReference type="RefSeq" id="WP_028870900.1">
    <property type="nucleotide sequence ID" value="NZ_VOSB01000001.1"/>
</dbReference>
<name>A0A5C7BD12_9FLAO</name>
<protein>
    <submittedName>
        <fullName evidence="2">PorT family protein</fullName>
    </submittedName>
</protein>
<dbReference type="InterPro" id="IPR025665">
    <property type="entry name" value="Beta-barrel_OMP_2"/>
</dbReference>
<dbReference type="SUPFAM" id="SSF56925">
    <property type="entry name" value="OMPA-like"/>
    <property type="match status" value="1"/>
</dbReference>